<dbReference type="GO" id="GO:0016787">
    <property type="term" value="F:hydrolase activity"/>
    <property type="evidence" value="ECO:0007669"/>
    <property type="project" value="UniProtKB-KW"/>
</dbReference>
<dbReference type="RefSeq" id="XP_022583089.1">
    <property type="nucleotide sequence ID" value="XM_022726349.1"/>
</dbReference>
<keyword evidence="4" id="KW-1185">Reference proteome</keyword>
<dbReference type="OrthoDB" id="414698at2759"/>
<name>A0A1L9SMT5_9EURO</name>
<protein>
    <recommendedName>
        <fullName evidence="2">Serine hydrolase domain-containing protein</fullName>
    </recommendedName>
</protein>
<proteinExistence type="predicted"/>
<dbReference type="GO" id="GO:0005634">
    <property type="term" value="C:nucleus"/>
    <property type="evidence" value="ECO:0007669"/>
    <property type="project" value="TreeGrafter"/>
</dbReference>
<evidence type="ECO:0000259" key="2">
    <source>
        <dbReference type="Pfam" id="PF03959"/>
    </source>
</evidence>
<gene>
    <name evidence="3" type="ORF">ASPZODRAFT_158255</name>
</gene>
<organism evidence="3 4">
    <name type="scientific">Penicilliopsis zonata CBS 506.65</name>
    <dbReference type="NCBI Taxonomy" id="1073090"/>
    <lineage>
        <taxon>Eukaryota</taxon>
        <taxon>Fungi</taxon>
        <taxon>Dikarya</taxon>
        <taxon>Ascomycota</taxon>
        <taxon>Pezizomycotina</taxon>
        <taxon>Eurotiomycetes</taxon>
        <taxon>Eurotiomycetidae</taxon>
        <taxon>Eurotiales</taxon>
        <taxon>Aspergillaceae</taxon>
        <taxon>Penicilliopsis</taxon>
    </lineage>
</organism>
<dbReference type="VEuPathDB" id="FungiDB:ASPZODRAFT_158255"/>
<dbReference type="InterPro" id="IPR029058">
    <property type="entry name" value="AB_hydrolase_fold"/>
</dbReference>
<dbReference type="PANTHER" id="PTHR48070">
    <property type="entry name" value="ESTERASE OVCA2"/>
    <property type="match status" value="1"/>
</dbReference>
<dbReference type="GO" id="GO:0005737">
    <property type="term" value="C:cytoplasm"/>
    <property type="evidence" value="ECO:0007669"/>
    <property type="project" value="TreeGrafter"/>
</dbReference>
<keyword evidence="1" id="KW-0378">Hydrolase</keyword>
<dbReference type="PANTHER" id="PTHR48070:SF4">
    <property type="entry name" value="ESTERASE ALNB"/>
    <property type="match status" value="1"/>
</dbReference>
<dbReference type="Pfam" id="PF03959">
    <property type="entry name" value="FSH1"/>
    <property type="match status" value="1"/>
</dbReference>
<dbReference type="SUPFAM" id="SSF53474">
    <property type="entry name" value="alpha/beta-Hydrolases"/>
    <property type="match status" value="1"/>
</dbReference>
<accession>A0A1L9SMT5</accession>
<feature type="domain" description="Serine hydrolase" evidence="2">
    <location>
        <begin position="3"/>
        <end position="202"/>
    </location>
</feature>
<dbReference type="InterPro" id="IPR005645">
    <property type="entry name" value="FSH-like_dom"/>
</dbReference>
<dbReference type="AlphaFoldDB" id="A0A1L9SMT5"/>
<dbReference type="Proteomes" id="UP000184188">
    <property type="component" value="Unassembled WGS sequence"/>
</dbReference>
<dbReference type="GeneID" id="34612813"/>
<reference evidence="4" key="1">
    <citation type="journal article" date="2017" name="Genome Biol.">
        <title>Comparative genomics reveals high biological diversity and specific adaptations in the industrially and medically important fungal genus Aspergillus.</title>
        <authorList>
            <person name="de Vries R.P."/>
            <person name="Riley R."/>
            <person name="Wiebenga A."/>
            <person name="Aguilar-Osorio G."/>
            <person name="Amillis S."/>
            <person name="Uchima C.A."/>
            <person name="Anderluh G."/>
            <person name="Asadollahi M."/>
            <person name="Askin M."/>
            <person name="Barry K."/>
            <person name="Battaglia E."/>
            <person name="Bayram O."/>
            <person name="Benocci T."/>
            <person name="Braus-Stromeyer S.A."/>
            <person name="Caldana C."/>
            <person name="Canovas D."/>
            <person name="Cerqueira G.C."/>
            <person name="Chen F."/>
            <person name="Chen W."/>
            <person name="Choi C."/>
            <person name="Clum A."/>
            <person name="Dos Santos R.A."/>
            <person name="Damasio A.R."/>
            <person name="Diallinas G."/>
            <person name="Emri T."/>
            <person name="Fekete E."/>
            <person name="Flipphi M."/>
            <person name="Freyberg S."/>
            <person name="Gallo A."/>
            <person name="Gournas C."/>
            <person name="Habgood R."/>
            <person name="Hainaut M."/>
            <person name="Harispe M.L."/>
            <person name="Henrissat B."/>
            <person name="Hilden K.S."/>
            <person name="Hope R."/>
            <person name="Hossain A."/>
            <person name="Karabika E."/>
            <person name="Karaffa L."/>
            <person name="Karanyi Z."/>
            <person name="Krasevec N."/>
            <person name="Kuo A."/>
            <person name="Kusch H."/>
            <person name="LaButti K."/>
            <person name="Lagendijk E.L."/>
            <person name="Lapidus A."/>
            <person name="Levasseur A."/>
            <person name="Lindquist E."/>
            <person name="Lipzen A."/>
            <person name="Logrieco A.F."/>
            <person name="MacCabe A."/>
            <person name="Maekelae M.R."/>
            <person name="Malavazi I."/>
            <person name="Melin P."/>
            <person name="Meyer V."/>
            <person name="Mielnichuk N."/>
            <person name="Miskei M."/>
            <person name="Molnar A.P."/>
            <person name="Mule G."/>
            <person name="Ngan C.Y."/>
            <person name="Orejas M."/>
            <person name="Orosz E."/>
            <person name="Ouedraogo J.P."/>
            <person name="Overkamp K.M."/>
            <person name="Park H.-S."/>
            <person name="Perrone G."/>
            <person name="Piumi F."/>
            <person name="Punt P.J."/>
            <person name="Ram A.F."/>
            <person name="Ramon A."/>
            <person name="Rauscher S."/>
            <person name="Record E."/>
            <person name="Riano-Pachon D.M."/>
            <person name="Robert V."/>
            <person name="Roehrig J."/>
            <person name="Ruller R."/>
            <person name="Salamov A."/>
            <person name="Salih N.S."/>
            <person name="Samson R.A."/>
            <person name="Sandor E."/>
            <person name="Sanguinetti M."/>
            <person name="Schuetze T."/>
            <person name="Sepcic K."/>
            <person name="Shelest E."/>
            <person name="Sherlock G."/>
            <person name="Sophianopoulou V."/>
            <person name="Squina F.M."/>
            <person name="Sun H."/>
            <person name="Susca A."/>
            <person name="Todd R.B."/>
            <person name="Tsang A."/>
            <person name="Unkles S.E."/>
            <person name="van de Wiele N."/>
            <person name="van Rossen-Uffink D."/>
            <person name="Oliveira J.V."/>
            <person name="Vesth T.C."/>
            <person name="Visser J."/>
            <person name="Yu J.-H."/>
            <person name="Zhou M."/>
            <person name="Andersen M.R."/>
            <person name="Archer D.B."/>
            <person name="Baker S.E."/>
            <person name="Benoit I."/>
            <person name="Brakhage A.A."/>
            <person name="Braus G.H."/>
            <person name="Fischer R."/>
            <person name="Frisvad J.C."/>
            <person name="Goldman G.H."/>
            <person name="Houbraken J."/>
            <person name="Oakley B."/>
            <person name="Pocsi I."/>
            <person name="Scazzocchio C."/>
            <person name="Seiboth B."/>
            <person name="vanKuyk P.A."/>
            <person name="Wortman J."/>
            <person name="Dyer P.S."/>
            <person name="Grigoriev I.V."/>
        </authorList>
    </citation>
    <scope>NUCLEOTIDE SEQUENCE [LARGE SCALE GENOMIC DNA]</scope>
    <source>
        <strain evidence="4">CBS 506.65</strain>
    </source>
</reference>
<dbReference type="EMBL" id="KV878339">
    <property type="protein sequence ID" value="OJJ48579.1"/>
    <property type="molecule type" value="Genomic_DNA"/>
</dbReference>
<dbReference type="InterPro" id="IPR050593">
    <property type="entry name" value="LovG"/>
</dbReference>
<evidence type="ECO:0000313" key="4">
    <source>
        <dbReference type="Proteomes" id="UP000184188"/>
    </source>
</evidence>
<evidence type="ECO:0000256" key="1">
    <source>
        <dbReference type="ARBA" id="ARBA00022801"/>
    </source>
</evidence>
<dbReference type="Gene3D" id="3.40.50.1820">
    <property type="entry name" value="alpha/beta hydrolase"/>
    <property type="match status" value="1"/>
</dbReference>
<dbReference type="GO" id="GO:0019748">
    <property type="term" value="P:secondary metabolic process"/>
    <property type="evidence" value="ECO:0007669"/>
    <property type="project" value="TreeGrafter"/>
</dbReference>
<sequence length="221" mass="24481">MPPLRLLCLHGSGTNVDIFQSQIGAISRELARDDTAHLHFVEGEVETAAGPGIEGFYEGPYLSFHAFPPTSNEHDEATIQAAYEMLYTIMEEEGPFDGILGYSHGGTLAYGFLAQHLGRFPYDPPFRCAIFFNAPPPFHAVEGKMVIRTELHKIPLIMPTLHVTSKSDYLYQESLELYSWCDVHQAVLVLHEKGHAIPNDPKSARSIGDAIRKLGMRAMAG</sequence>
<evidence type="ECO:0000313" key="3">
    <source>
        <dbReference type="EMBL" id="OJJ48579.1"/>
    </source>
</evidence>